<evidence type="ECO:0000313" key="4">
    <source>
        <dbReference type="Proteomes" id="UP000054937"/>
    </source>
</evidence>
<comment type="caution">
    <text evidence="3">The sequence shown here is derived from an EMBL/GenBank/DDBJ whole genome shotgun (WGS) entry which is preliminary data.</text>
</comment>
<dbReference type="GO" id="GO:0035725">
    <property type="term" value="P:sodium ion transmembrane transport"/>
    <property type="evidence" value="ECO:0007669"/>
    <property type="project" value="TreeGrafter"/>
</dbReference>
<protein>
    <submittedName>
        <fullName evidence="3">Cyclic nucleotide-binding protein</fullName>
    </submittedName>
</protein>
<dbReference type="EMBL" id="LDAU01000083">
    <property type="protein sequence ID" value="KRX07422.1"/>
    <property type="molecule type" value="Genomic_DNA"/>
</dbReference>
<name>A0A0V0QYW5_PSEPJ</name>
<dbReference type="GO" id="GO:0098855">
    <property type="term" value="C:HCN channel complex"/>
    <property type="evidence" value="ECO:0007669"/>
    <property type="project" value="TreeGrafter"/>
</dbReference>
<feature type="compositionally biased region" description="Low complexity" evidence="1">
    <location>
        <begin position="741"/>
        <end position="753"/>
    </location>
</feature>
<dbReference type="OMA" id="FADRSHE"/>
<dbReference type="InParanoid" id="A0A0V0QYW5"/>
<dbReference type="SUPFAM" id="SSF81324">
    <property type="entry name" value="Voltage-gated potassium channels"/>
    <property type="match status" value="1"/>
</dbReference>
<organism evidence="3 4">
    <name type="scientific">Pseudocohnilembus persalinus</name>
    <name type="common">Ciliate</name>
    <dbReference type="NCBI Taxonomy" id="266149"/>
    <lineage>
        <taxon>Eukaryota</taxon>
        <taxon>Sar</taxon>
        <taxon>Alveolata</taxon>
        <taxon>Ciliophora</taxon>
        <taxon>Intramacronucleata</taxon>
        <taxon>Oligohymenophorea</taxon>
        <taxon>Scuticociliatia</taxon>
        <taxon>Philasterida</taxon>
        <taxon>Pseudocohnilembidae</taxon>
        <taxon>Pseudocohnilembus</taxon>
    </lineage>
</organism>
<dbReference type="PROSITE" id="PS50042">
    <property type="entry name" value="CNMP_BINDING_3"/>
    <property type="match status" value="1"/>
</dbReference>
<dbReference type="AlphaFoldDB" id="A0A0V0QYW5"/>
<proteinExistence type="predicted"/>
<feature type="domain" description="Cyclic nucleotide-binding" evidence="2">
    <location>
        <begin position="379"/>
        <end position="447"/>
    </location>
</feature>
<feature type="region of interest" description="Disordered" evidence="1">
    <location>
        <begin position="680"/>
        <end position="700"/>
    </location>
</feature>
<dbReference type="Gene3D" id="2.60.120.10">
    <property type="entry name" value="Jelly Rolls"/>
    <property type="match status" value="1"/>
</dbReference>
<keyword evidence="4" id="KW-1185">Reference proteome</keyword>
<accession>A0A0V0QYW5</accession>
<evidence type="ECO:0000313" key="3">
    <source>
        <dbReference type="EMBL" id="KRX07422.1"/>
    </source>
</evidence>
<dbReference type="GO" id="GO:0005249">
    <property type="term" value="F:voltage-gated potassium channel activity"/>
    <property type="evidence" value="ECO:0007669"/>
    <property type="project" value="TreeGrafter"/>
</dbReference>
<dbReference type="SUPFAM" id="SSF51206">
    <property type="entry name" value="cAMP-binding domain-like"/>
    <property type="match status" value="1"/>
</dbReference>
<dbReference type="PANTHER" id="PTHR45689">
    <property type="entry name" value="I[[H]] CHANNEL, ISOFORM E"/>
    <property type="match status" value="1"/>
</dbReference>
<evidence type="ECO:0000256" key="1">
    <source>
        <dbReference type="SAM" id="MobiDB-lite"/>
    </source>
</evidence>
<dbReference type="OrthoDB" id="291151at2759"/>
<feature type="region of interest" description="Disordered" evidence="1">
    <location>
        <begin position="731"/>
        <end position="765"/>
    </location>
</feature>
<evidence type="ECO:0000259" key="2">
    <source>
        <dbReference type="PROSITE" id="PS50042"/>
    </source>
</evidence>
<dbReference type="InterPro" id="IPR018490">
    <property type="entry name" value="cNMP-bd_dom_sf"/>
</dbReference>
<gene>
    <name evidence="3" type="ORF">PPERSA_03255</name>
</gene>
<dbReference type="InterPro" id="IPR014710">
    <property type="entry name" value="RmlC-like_jellyroll"/>
</dbReference>
<dbReference type="GO" id="GO:0003254">
    <property type="term" value="P:regulation of membrane depolarization"/>
    <property type="evidence" value="ECO:0007669"/>
    <property type="project" value="TreeGrafter"/>
</dbReference>
<dbReference type="InterPro" id="IPR000595">
    <property type="entry name" value="cNMP-bd_dom"/>
</dbReference>
<dbReference type="PANTHER" id="PTHR45689:SF5">
    <property type="entry name" value="I[[H]] CHANNEL, ISOFORM E"/>
    <property type="match status" value="1"/>
</dbReference>
<dbReference type="Proteomes" id="UP000054937">
    <property type="component" value="Unassembled WGS sequence"/>
</dbReference>
<reference evidence="3 4" key="1">
    <citation type="journal article" date="2015" name="Sci. Rep.">
        <title>Genome of the facultative scuticociliatosis pathogen Pseudocohnilembus persalinus provides insight into its virulence through horizontal gene transfer.</title>
        <authorList>
            <person name="Xiong J."/>
            <person name="Wang G."/>
            <person name="Cheng J."/>
            <person name="Tian M."/>
            <person name="Pan X."/>
            <person name="Warren A."/>
            <person name="Jiang C."/>
            <person name="Yuan D."/>
            <person name="Miao W."/>
        </authorList>
    </citation>
    <scope>NUCLEOTIDE SEQUENCE [LARGE SCALE GENOMIC DNA]</scope>
    <source>
        <strain evidence="3">36N120E</strain>
    </source>
</reference>
<sequence>MAFSGLKKLHSKELNSENQQILEAYNQFHKKKINSLDEQEPSNPNQLLSYENKLLKSNNNNLGEIEQQNIRKNSESQFTQFPKISDNIQQKNSQQNKLEQKNSTIYIMNGGDEKNSIKQIQDKAIQRINNNQNQKTNMQLIRSNAKSINAKNLKKSNYRYGYNNEGKHSNYSNKGHHIKIDSLTQEEFQILSNKMINNLKNARYLQTLKKIKEQVLDDQQAWVYTSTTGDGVPIIESDWGIKYAESLYWSQATIMLIGSKGSTYLETIFVCLCLFFTVGIFGTLLSRISQILEDMSNKTKSYRRDLEIINRFFQENNHITKELQGKILNFVRSLNQGHSTQQQNYKLNQLLLKFPDNMQKIIKKQRYSKPIEEFSILKVTKGQVQLGYQIIEQENDIRVCKTIKEGEIFGQDGFFADRSHEFSALSNDFTSLISIKRSDFLRLLQKNKKDFQLFHLIKDNYIFNSNVKEINRVCIICNSAHHIEYNCQTINYNPNKEMLILKYNYWTPQEQNQNWNRNIFKFNVLANINKNRYFYLKQFSLTEQKKDKNKEDIKHNGYGLLQDAQQKIIEEPDMRKYIKEIQENQKLYNFKYIYQFNQLNNQNYQDMDQENVEYYSYNELDFENDEFDDSSNEQYEGTEGDSSFQNKYYSDNSIYQSQEQNDSLIQQKYFQKQHSSLYSKSLKQHESKKSKTINSNKNLQNKFNKQNSVNFCAKNASLSLDKNQNYVVNKNSSDLNQLVTPKKPSLSQQKPSSAYKKQEDELSEDFNDSLYSENKKDDFKENVSPEKIKTLNQYQNRFQNQKSHLSDANGYFDKNKKNQDKKYSLQFNRKQLNQGKKKVKIGQNIKVENQQISGINLNNNNKRRNTIVKQKQKNQDNKINLLQQQVNRMQRYIIQSQKNYHFRDDISVPSDDQQEIFQTPQRKSKGKNIKIIEIVLEIPHL</sequence>
<dbReference type="InterPro" id="IPR051413">
    <property type="entry name" value="K/Na_HCN_channel"/>
</dbReference>